<evidence type="ECO:0000256" key="3">
    <source>
        <dbReference type="ARBA" id="ARBA00022448"/>
    </source>
</evidence>
<evidence type="ECO:0000256" key="12">
    <source>
        <dbReference type="ARBA" id="ARBA00024242"/>
    </source>
</evidence>
<dbReference type="PROSITE" id="PS50920">
    <property type="entry name" value="SOLCAR"/>
    <property type="match status" value="2"/>
</dbReference>
<keyword evidence="9" id="KW-0496">Mitochondrion</keyword>
<evidence type="ECO:0000256" key="7">
    <source>
        <dbReference type="ARBA" id="ARBA00022946"/>
    </source>
</evidence>
<comment type="subcellular location">
    <subcellularLocation>
        <location evidence="1">Mitochondrion inner membrane</location>
        <topology evidence="1">Multi-pass membrane protein</topology>
    </subcellularLocation>
</comment>
<sequence length="368" mass="40850">MFSSLAPLARLNPFYAPHFQPIQDGVRKRAEPTEEATTRRSLAAASASEEYSCEYGSLKFYALCGVGGVLSCGLTHTAVVPLDLVKCRMQVDPQKYKSIFNGFSVTIKEDGVRGLAKGWAPTFIGYSMQGLCKFGFYEVFKILYGNMLGEENAYLWRTSLYLAASASAEFFADIALAPMEAAKVRIQTQPGYANTLREAVPKMFGEEGIWAFYKGVAPLWMRQIPYTMMKFACFERTVEALYKYVVPKPRSECTKGEQLVVTFVAGYIAGVFCAIVSHPADSVVSVLNKEKGSSASQVLQRLGFKGTSFLSCILDQVFVVSCVLGRTSFFSCCLIPLMLFVLLCRCMEGSVCPYHYDWYPHCTTVVHL</sequence>
<evidence type="ECO:0000256" key="2">
    <source>
        <dbReference type="ARBA" id="ARBA00006375"/>
    </source>
</evidence>
<dbReference type="GO" id="GO:0005315">
    <property type="term" value="F:phosphate transmembrane transporter activity"/>
    <property type="evidence" value="ECO:0007669"/>
    <property type="project" value="InterPro"/>
</dbReference>
<name>A0A8B9IWN8_9PSIT</name>
<feature type="repeat" description="Solcar" evidence="17">
    <location>
        <begin position="59"/>
        <end position="143"/>
    </location>
</feature>
<dbReference type="GO" id="GO:1990547">
    <property type="term" value="P:mitochondrial phosphate ion transmembrane transport"/>
    <property type="evidence" value="ECO:0007669"/>
    <property type="project" value="InterPro"/>
</dbReference>
<evidence type="ECO:0000313" key="20">
    <source>
        <dbReference type="Proteomes" id="UP000694522"/>
    </source>
</evidence>
<dbReference type="AlphaFoldDB" id="A0A8B9IWN8"/>
<comment type="catalytic activity">
    <reaction evidence="16">
        <text>phosphate(in) + H(+)(in) = phosphate(out) + H(+)(out)</text>
        <dbReference type="Rhea" id="RHEA:29939"/>
        <dbReference type="ChEBI" id="CHEBI:15378"/>
        <dbReference type="ChEBI" id="CHEBI:43474"/>
    </reaction>
    <physiologicalReaction direction="right-to-left" evidence="16">
        <dbReference type="Rhea" id="RHEA:29941"/>
    </physiologicalReaction>
</comment>
<dbReference type="Pfam" id="PF00153">
    <property type="entry name" value="Mito_carr"/>
    <property type="match status" value="2"/>
</dbReference>
<dbReference type="Proteomes" id="UP000694522">
    <property type="component" value="Unplaced"/>
</dbReference>
<keyword evidence="4 17" id="KW-0812">Transmembrane</keyword>
<evidence type="ECO:0000256" key="17">
    <source>
        <dbReference type="PROSITE-ProRule" id="PRU00282"/>
    </source>
</evidence>
<keyword evidence="5" id="KW-0677">Repeat</keyword>
<dbReference type="FunFam" id="1.50.40.10:FF:000005">
    <property type="entry name" value="Mitochondrial phosphate carrier protein 2"/>
    <property type="match status" value="1"/>
</dbReference>
<keyword evidence="3 18" id="KW-0813">Transport</keyword>
<keyword evidence="20" id="KW-1185">Reference proteome</keyword>
<evidence type="ECO:0000256" key="5">
    <source>
        <dbReference type="ARBA" id="ARBA00022737"/>
    </source>
</evidence>
<evidence type="ECO:0000256" key="11">
    <source>
        <dbReference type="ARBA" id="ARBA00024212"/>
    </source>
</evidence>
<evidence type="ECO:0000313" key="19">
    <source>
        <dbReference type="Ensembl" id="ENSACOP00000010904.1"/>
    </source>
</evidence>
<evidence type="ECO:0000256" key="16">
    <source>
        <dbReference type="ARBA" id="ARBA00049011"/>
    </source>
</evidence>
<dbReference type="InterPro" id="IPR018108">
    <property type="entry name" value="MCP_transmembrane"/>
</dbReference>
<evidence type="ECO:0000256" key="14">
    <source>
        <dbReference type="ARBA" id="ARBA00035382"/>
    </source>
</evidence>
<feature type="repeat" description="Solcar" evidence="17">
    <location>
        <begin position="156"/>
        <end position="240"/>
    </location>
</feature>
<evidence type="ECO:0000256" key="1">
    <source>
        <dbReference type="ARBA" id="ARBA00004448"/>
    </source>
</evidence>
<evidence type="ECO:0000256" key="6">
    <source>
        <dbReference type="ARBA" id="ARBA00022792"/>
    </source>
</evidence>
<reference evidence="19" key="1">
    <citation type="submission" date="2025-08" db="UniProtKB">
        <authorList>
            <consortium name="Ensembl"/>
        </authorList>
    </citation>
    <scope>IDENTIFICATION</scope>
</reference>
<dbReference type="PANTHER" id="PTHR45671:SF10">
    <property type="entry name" value="SOLUTE CARRIER FAMILY 25 MEMBER 3"/>
    <property type="match status" value="1"/>
</dbReference>
<dbReference type="InterPro" id="IPR023395">
    <property type="entry name" value="MCP_dom_sf"/>
</dbReference>
<accession>A0A8B9IWN8</accession>
<reference evidence="19" key="2">
    <citation type="submission" date="2025-09" db="UniProtKB">
        <authorList>
            <consortium name="Ensembl"/>
        </authorList>
    </citation>
    <scope>IDENTIFICATION</scope>
</reference>
<evidence type="ECO:0000256" key="13">
    <source>
        <dbReference type="ARBA" id="ARBA00031327"/>
    </source>
</evidence>
<dbReference type="Ensembl" id="ENSACOT00000011288.1">
    <property type="protein sequence ID" value="ENSACOP00000010904.1"/>
    <property type="gene ID" value="ENSACOG00000007582.1"/>
</dbReference>
<dbReference type="GO" id="GO:0005743">
    <property type="term" value="C:mitochondrial inner membrane"/>
    <property type="evidence" value="ECO:0007669"/>
    <property type="project" value="UniProtKB-SubCell"/>
</dbReference>
<keyword evidence="6" id="KW-0999">Mitochondrion inner membrane</keyword>
<protein>
    <recommendedName>
        <fullName evidence="12">Solute carrier family 25 member 3</fullName>
    </recommendedName>
    <alternativeName>
        <fullName evidence="14">Phosphate carrier protein, mitochondrial</fullName>
    </alternativeName>
    <alternativeName>
        <fullName evidence="13">Phosphate transport protein</fullName>
    </alternativeName>
</protein>
<comment type="function">
    <text evidence="15">Inorganic ion transporter that transports phosphate or copper ions across the mitochondrial inner membrane into the matrix compartment. Mediates proton-coupled symport of phosphate ions necessary for mitochondrial oxidative phosphorylation of ADP to ATP. Transports copper ions probably in the form of anionic copper(I) complexes to maintain mitochondrial matrix copper pool and to supply copper for cytochrome C oxidase complex assembly. May also play a role in regulation of the mitochondrial permeability transition pore (mPTP).</text>
</comment>
<proteinExistence type="inferred from homology"/>
<dbReference type="InterPro" id="IPR044677">
    <property type="entry name" value="SLC25A3/Pic2/Mir1-like"/>
</dbReference>
<evidence type="ECO:0000256" key="18">
    <source>
        <dbReference type="RuleBase" id="RU000488"/>
    </source>
</evidence>
<dbReference type="PANTHER" id="PTHR45671">
    <property type="entry name" value="SOLUTE CARRIER FAMILY 25 (MITOCHONDRIAL CARRIER PHOSPHATE CARRIER), MEMBER 3, LIKE-RELATED-RELATED"/>
    <property type="match status" value="1"/>
</dbReference>
<organism evidence="19 20">
    <name type="scientific">Amazona collaria</name>
    <name type="common">yellow-billed parrot</name>
    <dbReference type="NCBI Taxonomy" id="241587"/>
    <lineage>
        <taxon>Eukaryota</taxon>
        <taxon>Metazoa</taxon>
        <taxon>Chordata</taxon>
        <taxon>Craniata</taxon>
        <taxon>Vertebrata</taxon>
        <taxon>Euteleostomi</taxon>
        <taxon>Archelosauria</taxon>
        <taxon>Archosauria</taxon>
        <taxon>Dinosauria</taxon>
        <taxon>Saurischia</taxon>
        <taxon>Theropoda</taxon>
        <taxon>Coelurosauria</taxon>
        <taxon>Aves</taxon>
        <taxon>Neognathae</taxon>
        <taxon>Neoaves</taxon>
        <taxon>Telluraves</taxon>
        <taxon>Australaves</taxon>
        <taxon>Psittaciformes</taxon>
        <taxon>Psittacidae</taxon>
        <taxon>Amazona</taxon>
    </lineage>
</organism>
<keyword evidence="7" id="KW-0809">Transit peptide</keyword>
<comment type="subunit">
    <text evidence="11">Interacts with PPIF; the interaction is impaired by CsA.</text>
</comment>
<keyword evidence="8" id="KW-1133">Transmembrane helix</keyword>
<dbReference type="SUPFAM" id="SSF103506">
    <property type="entry name" value="Mitochondrial carrier"/>
    <property type="match status" value="1"/>
</dbReference>
<evidence type="ECO:0000256" key="4">
    <source>
        <dbReference type="ARBA" id="ARBA00022692"/>
    </source>
</evidence>
<evidence type="ECO:0000256" key="10">
    <source>
        <dbReference type="ARBA" id="ARBA00023136"/>
    </source>
</evidence>
<keyword evidence="10 17" id="KW-0472">Membrane</keyword>
<evidence type="ECO:0000256" key="9">
    <source>
        <dbReference type="ARBA" id="ARBA00023128"/>
    </source>
</evidence>
<evidence type="ECO:0000256" key="8">
    <source>
        <dbReference type="ARBA" id="ARBA00022989"/>
    </source>
</evidence>
<evidence type="ECO:0000256" key="15">
    <source>
        <dbReference type="ARBA" id="ARBA00045773"/>
    </source>
</evidence>
<dbReference type="Gene3D" id="1.50.40.10">
    <property type="entry name" value="Mitochondrial carrier domain"/>
    <property type="match status" value="1"/>
</dbReference>
<comment type="similarity">
    <text evidence="2 18">Belongs to the mitochondrial carrier (TC 2.A.29) family.</text>
</comment>